<dbReference type="AlphaFoldDB" id="A0A8P0ST12"/>
<reference evidence="4 5" key="1">
    <citation type="journal article" date="2005" name="Nature">
        <title>Genome sequence, comparative analysis and haplotype structure of the domestic dog.</title>
        <authorList>
            <consortium name="Broad Sequencing Platform"/>
            <person name="Lindblad-Toh K."/>
            <person name="Wade C.M."/>
            <person name="Mikkelsen T.S."/>
            <person name="Karlsson E.K."/>
            <person name="Jaffe D.B."/>
            <person name="Kamal M."/>
            <person name="Clamp M."/>
            <person name="Chang J.L."/>
            <person name="Kulbokas E.J. III"/>
            <person name="Zody M.C."/>
            <person name="Mauceli E."/>
            <person name="Xie X."/>
            <person name="Breen M."/>
            <person name="Wayne R.K."/>
            <person name="Ostrander E.A."/>
            <person name="Ponting C.P."/>
            <person name="Galibert F."/>
            <person name="Smith D.R."/>
            <person name="DeJong P.J."/>
            <person name="Kirkness E."/>
            <person name="Alvarez P."/>
            <person name="Biagi T."/>
            <person name="Brockman W."/>
            <person name="Butler J."/>
            <person name="Chin C.W."/>
            <person name="Cook A."/>
            <person name="Cuff J."/>
            <person name="Daly M.J."/>
            <person name="DeCaprio D."/>
            <person name="Gnerre S."/>
            <person name="Grabherr M."/>
            <person name="Kellis M."/>
            <person name="Kleber M."/>
            <person name="Bardeleben C."/>
            <person name="Goodstadt L."/>
            <person name="Heger A."/>
            <person name="Hitte C."/>
            <person name="Kim L."/>
            <person name="Koepfli K.P."/>
            <person name="Parker H.G."/>
            <person name="Pollinger J.P."/>
            <person name="Searle S.M."/>
            <person name="Sutter N.B."/>
            <person name="Thomas R."/>
            <person name="Webber C."/>
            <person name="Baldwin J."/>
            <person name="Abebe A."/>
            <person name="Abouelleil A."/>
            <person name="Aftuck L."/>
            <person name="Ait-Zahra M."/>
            <person name="Aldredge T."/>
            <person name="Allen N."/>
            <person name="An P."/>
            <person name="Anderson S."/>
            <person name="Antoine C."/>
            <person name="Arachchi H."/>
            <person name="Aslam A."/>
            <person name="Ayotte L."/>
            <person name="Bachantsang P."/>
            <person name="Barry A."/>
            <person name="Bayul T."/>
            <person name="Benamara M."/>
            <person name="Berlin A."/>
            <person name="Bessette D."/>
            <person name="Blitshteyn B."/>
            <person name="Bloom T."/>
            <person name="Blye J."/>
            <person name="Boguslavskiy L."/>
            <person name="Bonnet C."/>
            <person name="Boukhgalter B."/>
            <person name="Brown A."/>
            <person name="Cahill P."/>
            <person name="Calixte N."/>
            <person name="Camarata J."/>
            <person name="Cheshatsang Y."/>
            <person name="Chu J."/>
            <person name="Citroen M."/>
            <person name="Collymore A."/>
            <person name="Cooke P."/>
            <person name="Dawoe T."/>
            <person name="Daza R."/>
            <person name="Decktor K."/>
            <person name="DeGray S."/>
            <person name="Dhargay N."/>
            <person name="Dooley K."/>
            <person name="Dooley K."/>
            <person name="Dorje P."/>
            <person name="Dorjee K."/>
            <person name="Dorris L."/>
            <person name="Duffey N."/>
            <person name="Dupes A."/>
            <person name="Egbiremolen O."/>
            <person name="Elong R."/>
            <person name="Falk J."/>
            <person name="Farina A."/>
            <person name="Faro S."/>
            <person name="Ferguson D."/>
            <person name="Ferreira P."/>
            <person name="Fisher S."/>
            <person name="FitzGerald M."/>
            <person name="Foley K."/>
            <person name="Foley C."/>
            <person name="Franke A."/>
            <person name="Friedrich D."/>
            <person name="Gage D."/>
            <person name="Garber M."/>
            <person name="Gearin G."/>
            <person name="Giannoukos G."/>
            <person name="Goode T."/>
            <person name="Goyette A."/>
            <person name="Graham J."/>
            <person name="Grandbois E."/>
            <person name="Gyaltsen K."/>
            <person name="Hafez N."/>
            <person name="Hagopian D."/>
            <person name="Hagos B."/>
            <person name="Hall J."/>
            <person name="Healy C."/>
            <person name="Hegarty R."/>
            <person name="Honan T."/>
            <person name="Horn A."/>
            <person name="Houde N."/>
            <person name="Hughes L."/>
            <person name="Hunnicutt L."/>
            <person name="Husby M."/>
            <person name="Jester B."/>
            <person name="Jones C."/>
            <person name="Kamat A."/>
            <person name="Kanga B."/>
            <person name="Kells C."/>
            <person name="Khazanovich D."/>
            <person name="Kieu A.C."/>
            <person name="Kisner P."/>
            <person name="Kumar M."/>
            <person name="Lance K."/>
            <person name="Landers T."/>
            <person name="Lara M."/>
            <person name="Lee W."/>
            <person name="Leger J.P."/>
            <person name="Lennon N."/>
            <person name="Leuper L."/>
            <person name="LeVine S."/>
            <person name="Liu J."/>
            <person name="Liu X."/>
            <person name="Lokyitsang Y."/>
            <person name="Lokyitsang T."/>
            <person name="Lui A."/>
            <person name="Macdonald J."/>
            <person name="Major J."/>
            <person name="Marabella R."/>
            <person name="Maru K."/>
            <person name="Matthews C."/>
            <person name="McDonough S."/>
            <person name="Mehta T."/>
            <person name="Meldrim J."/>
            <person name="Melnikov A."/>
            <person name="Meneus L."/>
            <person name="Mihalev A."/>
            <person name="Mihova T."/>
            <person name="Miller K."/>
            <person name="Mittelman R."/>
            <person name="Mlenga V."/>
            <person name="Mulrain L."/>
            <person name="Munson G."/>
            <person name="Navidi A."/>
            <person name="Naylor J."/>
            <person name="Nguyen T."/>
            <person name="Nguyen N."/>
            <person name="Nguyen C."/>
            <person name="Nguyen T."/>
            <person name="Nicol R."/>
            <person name="Norbu N."/>
            <person name="Norbu C."/>
            <person name="Novod N."/>
            <person name="Nyima T."/>
            <person name="Olandt P."/>
            <person name="O'Neill B."/>
            <person name="O'Neill K."/>
            <person name="Osman S."/>
            <person name="Oyono L."/>
            <person name="Patti C."/>
            <person name="Perrin D."/>
            <person name="Phunkhang P."/>
            <person name="Pierre F."/>
            <person name="Priest M."/>
            <person name="Rachupka A."/>
            <person name="Raghuraman S."/>
            <person name="Rameau R."/>
            <person name="Ray V."/>
            <person name="Raymond C."/>
            <person name="Rege F."/>
            <person name="Rise C."/>
            <person name="Rogers J."/>
            <person name="Rogov P."/>
            <person name="Sahalie J."/>
            <person name="Settipalli S."/>
            <person name="Sharpe T."/>
            <person name="Shea T."/>
            <person name="Sheehan M."/>
            <person name="Sherpa N."/>
            <person name="Shi J."/>
            <person name="Shih D."/>
            <person name="Sloan J."/>
            <person name="Smith C."/>
            <person name="Sparrow T."/>
            <person name="Stalker J."/>
            <person name="Stange-Thomann N."/>
            <person name="Stavropoulos S."/>
            <person name="Stone C."/>
            <person name="Stone S."/>
            <person name="Sykes S."/>
            <person name="Tchuinga P."/>
            <person name="Tenzing P."/>
            <person name="Tesfaye S."/>
            <person name="Thoulutsang D."/>
            <person name="Thoulutsang Y."/>
            <person name="Topham K."/>
            <person name="Topping I."/>
            <person name="Tsamla T."/>
            <person name="Vassiliev H."/>
            <person name="Venkataraman V."/>
            <person name="Vo A."/>
            <person name="Wangchuk T."/>
            <person name="Wangdi T."/>
            <person name="Weiand M."/>
            <person name="Wilkinson J."/>
            <person name="Wilson A."/>
            <person name="Yadav S."/>
            <person name="Yang S."/>
            <person name="Yang X."/>
            <person name="Young G."/>
            <person name="Yu Q."/>
            <person name="Zainoun J."/>
            <person name="Zembek L."/>
            <person name="Zimmer A."/>
            <person name="Lander E.S."/>
        </authorList>
    </citation>
    <scope>NUCLEOTIDE SEQUENCE [LARGE SCALE GENOMIC DNA]</scope>
    <source>
        <strain evidence="4">Boxer</strain>
    </source>
</reference>
<feature type="domain" description="Ig-like" evidence="3">
    <location>
        <begin position="143"/>
        <end position="238"/>
    </location>
</feature>
<dbReference type="Pfam" id="PF07654">
    <property type="entry name" value="C1-set"/>
    <property type="match status" value="3"/>
</dbReference>
<dbReference type="Ensembl" id="ENSCAFT00000045554.4">
    <property type="protein sequence ID" value="ENSCAFP00000038487.3"/>
    <property type="gene ID" value="ENSCAFG00000030258.4"/>
</dbReference>
<dbReference type="FunFam" id="2.60.40.10:FF:001540">
    <property type="entry name" value="Immunoglobulin heavy constant gamma 1"/>
    <property type="match status" value="1"/>
</dbReference>
<dbReference type="InterPro" id="IPR036179">
    <property type="entry name" value="Ig-like_dom_sf"/>
</dbReference>
<evidence type="ECO:0000313" key="5">
    <source>
        <dbReference type="Proteomes" id="UP000002254"/>
    </source>
</evidence>
<dbReference type="Gene3D" id="2.60.40.10">
    <property type="entry name" value="Immunoglobulins"/>
    <property type="match status" value="3"/>
</dbReference>
<dbReference type="SMART" id="SM00407">
    <property type="entry name" value="IGc1"/>
    <property type="match status" value="3"/>
</dbReference>
<dbReference type="InterPro" id="IPR003597">
    <property type="entry name" value="Ig_C1-set"/>
</dbReference>
<evidence type="ECO:0000313" key="4">
    <source>
        <dbReference type="Ensembl" id="ENSCAFP00000038487.3"/>
    </source>
</evidence>
<dbReference type="InterPro" id="IPR013783">
    <property type="entry name" value="Ig-like_fold"/>
</dbReference>
<dbReference type="InterPro" id="IPR003006">
    <property type="entry name" value="Ig/MHC_CS"/>
</dbReference>
<keyword evidence="1" id="KW-0393">Immunoglobulin domain</keyword>
<dbReference type="CDD" id="cd05768">
    <property type="entry name" value="IgC1_CH3_IgAGD_CH4_IgAEM"/>
    <property type="match status" value="1"/>
</dbReference>
<dbReference type="PROSITE" id="PS50835">
    <property type="entry name" value="IG_LIKE"/>
    <property type="match status" value="3"/>
</dbReference>
<proteinExistence type="predicted"/>
<reference evidence="4" key="2">
    <citation type="submission" date="2025-08" db="UniProtKB">
        <authorList>
            <consortium name="Ensembl"/>
        </authorList>
    </citation>
    <scope>IDENTIFICATION</scope>
</reference>
<dbReference type="Proteomes" id="UP000002254">
    <property type="component" value="Chromosome 8"/>
</dbReference>
<evidence type="ECO:0000256" key="2">
    <source>
        <dbReference type="SAM" id="MobiDB-lite"/>
    </source>
</evidence>
<dbReference type="PROSITE" id="PS00290">
    <property type="entry name" value="IG_MHC"/>
    <property type="match status" value="2"/>
</dbReference>
<dbReference type="CDD" id="cd21817">
    <property type="entry name" value="IgC1_CH1_IgEG"/>
    <property type="match status" value="1"/>
</dbReference>
<protein>
    <recommendedName>
        <fullName evidence="3">Ig-like domain-containing protein</fullName>
    </recommendedName>
</protein>
<feature type="region of interest" description="Disordered" evidence="2">
    <location>
        <begin position="1"/>
        <end position="90"/>
    </location>
</feature>
<dbReference type="PANTHER" id="PTHR23411">
    <property type="entry name" value="TAPASIN"/>
    <property type="match status" value="1"/>
</dbReference>
<feature type="domain" description="Ig-like" evidence="3">
    <location>
        <begin position="343"/>
        <end position="442"/>
    </location>
</feature>
<dbReference type="FunFam" id="2.60.40.10:FF:000463">
    <property type="entry name" value="Immunoglobulin heavy constant gamma 1"/>
    <property type="match status" value="1"/>
</dbReference>
<sequence length="447" mass="47801">MASRVPGCRAKDPEAGEQGARGEPQAGLPAVVGMRGQFKGPELSSGAQVQGDKPAGQGRAPSHPEGRTGSGQPWVREASGSCPGPRAGVEKAGAKAGAALRDIRMPCLEGLGQSRRLGQRRDPGPGYPGGLTASSLAASTTAPSVFPLAPSCGSTSGSTVALACLVSGYFPEPVTVSWNSGSLTSGVHTFPSVLQSSGLYSLSSMVTVPSSRWPSETFTCNVVHPASNTKVDKPGETSVPEPLGGPSVLIFPPKPKDILRITRTPEVTCVVLDLGREDPEVQISWFVDGKEQFNGTYRVVSVLPIEHQDWLTGKEFKCRVNHIDLPSPIERTISKARGRAHKPSVYVLPPSPKELSSSDTVSITCLIKDFYPPDIDVEWQSNGQQEPERKHRMTPPQLDEDGSYFLYSKLSVDKSRWQQGDPFTCAVMHEALQNHYTDLSLSHSPGK</sequence>
<dbReference type="InterPro" id="IPR050380">
    <property type="entry name" value="Immune_Resp_Modulators"/>
</dbReference>
<feature type="region of interest" description="Disordered" evidence="2">
    <location>
        <begin position="111"/>
        <end position="134"/>
    </location>
</feature>
<feature type="domain" description="Ig-like" evidence="3">
    <location>
        <begin position="246"/>
        <end position="334"/>
    </location>
</feature>
<evidence type="ECO:0000256" key="1">
    <source>
        <dbReference type="ARBA" id="ARBA00023319"/>
    </source>
</evidence>
<dbReference type="InterPro" id="IPR007110">
    <property type="entry name" value="Ig-like_dom"/>
</dbReference>
<evidence type="ECO:0000259" key="3">
    <source>
        <dbReference type="PROSITE" id="PS50835"/>
    </source>
</evidence>
<accession>A0A8P0ST12</accession>
<name>A0A8P0ST12_CANLF</name>
<organism evidence="4 5">
    <name type="scientific">Canis lupus familiaris</name>
    <name type="common">Dog</name>
    <name type="synonym">Canis familiaris</name>
    <dbReference type="NCBI Taxonomy" id="9615"/>
    <lineage>
        <taxon>Eukaryota</taxon>
        <taxon>Metazoa</taxon>
        <taxon>Chordata</taxon>
        <taxon>Craniata</taxon>
        <taxon>Vertebrata</taxon>
        <taxon>Euteleostomi</taxon>
        <taxon>Mammalia</taxon>
        <taxon>Eutheria</taxon>
        <taxon>Laurasiatheria</taxon>
        <taxon>Carnivora</taxon>
        <taxon>Caniformia</taxon>
        <taxon>Canidae</taxon>
        <taxon>Canis</taxon>
    </lineage>
</organism>
<dbReference type="SUPFAM" id="SSF48726">
    <property type="entry name" value="Immunoglobulin"/>
    <property type="match status" value="3"/>
</dbReference>